<dbReference type="Pfam" id="PF02466">
    <property type="entry name" value="Tim17"/>
    <property type="match status" value="1"/>
</dbReference>
<dbReference type="GO" id="GO:0030943">
    <property type="term" value="F:mitochondrion targeting sequence binding"/>
    <property type="evidence" value="ECO:0007669"/>
    <property type="project" value="TreeGrafter"/>
</dbReference>
<dbReference type="PANTHER" id="PTHR14110:SF0">
    <property type="entry name" value="MITOCHONDRIAL IMPORT INNER MEMBRANE TRANSLOCASE SUBUNIT TIM22"/>
    <property type="match status" value="1"/>
</dbReference>
<keyword evidence="9" id="KW-0813">Transport</keyword>
<keyword evidence="7 9" id="KW-0472">Membrane</keyword>
<dbReference type="InterPro" id="IPR039175">
    <property type="entry name" value="TIM22"/>
</dbReference>
<evidence type="ECO:0000256" key="6">
    <source>
        <dbReference type="ARBA" id="ARBA00023128"/>
    </source>
</evidence>
<feature type="transmembrane region" description="Helical" evidence="9">
    <location>
        <begin position="169"/>
        <end position="190"/>
    </location>
</feature>
<evidence type="ECO:0000256" key="1">
    <source>
        <dbReference type="ARBA" id="ARBA00004448"/>
    </source>
</evidence>
<dbReference type="STRING" id="104421.E2AFV6"/>
<dbReference type="GO" id="GO:0042721">
    <property type="term" value="C:TIM22 mitochondrial import inner membrane insertion complex"/>
    <property type="evidence" value="ECO:0007669"/>
    <property type="project" value="UniProtKB-UniRule"/>
</dbReference>
<keyword evidence="5 9" id="KW-1133">Transmembrane helix</keyword>
<keyword evidence="9" id="KW-0811">Translocation</keyword>
<dbReference type="InParanoid" id="E2AFV6"/>
<comment type="similarity">
    <text evidence="2 9">Belongs to the Tim17/Tim22/Tim23 family.</text>
</comment>
<keyword evidence="11" id="KW-1185">Reference proteome</keyword>
<evidence type="ECO:0000256" key="9">
    <source>
        <dbReference type="RuleBase" id="RU367038"/>
    </source>
</evidence>
<feature type="transmembrane region" description="Helical" evidence="9">
    <location>
        <begin position="70"/>
        <end position="91"/>
    </location>
</feature>
<dbReference type="GO" id="GO:0045039">
    <property type="term" value="P:protein insertion into mitochondrial inner membrane"/>
    <property type="evidence" value="ECO:0007669"/>
    <property type="project" value="UniProtKB-UniRule"/>
</dbReference>
<keyword evidence="3 9" id="KW-0812">Transmembrane</keyword>
<evidence type="ECO:0000313" key="10">
    <source>
        <dbReference type="EMBL" id="EFN67705.1"/>
    </source>
</evidence>
<sequence>MYPMDLTRTVPSENENKNVFLNDGELDKIALFLVGSQQRFRENIIIPRILGPVQIKTIEEKRIESVMESCAFKSIMSCVIGYGLGAAIGLFSSSVNPNIASIEKQQSAREILREMKGTTLGYAKNFAVVGCIFSAIECRIESYRGKTDWKNGTYAGGLTGGLIGLRAGIMPGIFGAAGFAAFSTAIDYYMHRS</sequence>
<gene>
    <name evidence="10" type="ORF">EAG_03268</name>
</gene>
<keyword evidence="4 9" id="KW-0999">Mitochondrion inner membrane</keyword>
<keyword evidence="6 9" id="KW-0496">Mitochondrion</keyword>
<comment type="subcellular location">
    <subcellularLocation>
        <location evidence="1 9">Mitochondrion inner membrane</location>
        <topology evidence="1 9">Multi-pass membrane protein</topology>
    </subcellularLocation>
</comment>
<comment type="subunit">
    <text evidence="9">Component of the TIM22 complex.</text>
</comment>
<dbReference type="PANTHER" id="PTHR14110">
    <property type="entry name" value="MITOCHONDRIAL IMPORT INNER MEMBRANE TRANSLOCASE SUBUNIT TIM22"/>
    <property type="match status" value="1"/>
</dbReference>
<protein>
    <recommendedName>
        <fullName evidence="9">Mitochondrial import inner membrane translocase subunit TIM22</fullName>
    </recommendedName>
</protein>
<evidence type="ECO:0000256" key="8">
    <source>
        <dbReference type="ARBA" id="ARBA00024713"/>
    </source>
</evidence>
<dbReference type="OrthoDB" id="75343at2759"/>
<proteinExistence type="inferred from homology"/>
<dbReference type="KEGG" id="cfo:105251954"/>
<organism evidence="11">
    <name type="scientific">Camponotus floridanus</name>
    <name type="common">Florida carpenter ant</name>
    <dbReference type="NCBI Taxonomy" id="104421"/>
    <lineage>
        <taxon>Eukaryota</taxon>
        <taxon>Metazoa</taxon>
        <taxon>Ecdysozoa</taxon>
        <taxon>Arthropoda</taxon>
        <taxon>Hexapoda</taxon>
        <taxon>Insecta</taxon>
        <taxon>Pterygota</taxon>
        <taxon>Neoptera</taxon>
        <taxon>Endopterygota</taxon>
        <taxon>Hymenoptera</taxon>
        <taxon>Apocrita</taxon>
        <taxon>Aculeata</taxon>
        <taxon>Formicoidea</taxon>
        <taxon>Formicidae</taxon>
        <taxon>Formicinae</taxon>
        <taxon>Camponotus</taxon>
    </lineage>
</organism>
<evidence type="ECO:0000256" key="3">
    <source>
        <dbReference type="ARBA" id="ARBA00022692"/>
    </source>
</evidence>
<keyword evidence="9" id="KW-0653">Protein transport</keyword>
<comment type="function">
    <text evidence="8 9">Essential core component of the TIM22 complex, a complex that mediates the import and insertion of multi-pass transmembrane proteins into the mitochondrial inner membrane. In the TIM22 complex, it constitutes the voltage-activated and signal-gated channel. Forms a twin-pore translocase that uses the membrane potential as external driving force in 2 voltage-dependent steps.</text>
</comment>
<evidence type="ECO:0000256" key="7">
    <source>
        <dbReference type="ARBA" id="ARBA00023136"/>
    </source>
</evidence>
<evidence type="ECO:0000256" key="5">
    <source>
        <dbReference type="ARBA" id="ARBA00022989"/>
    </source>
</evidence>
<dbReference type="OMA" id="VNPNMAD"/>
<dbReference type="EMBL" id="GL439158">
    <property type="protein sequence ID" value="EFN67705.1"/>
    <property type="molecule type" value="Genomic_DNA"/>
</dbReference>
<dbReference type="AlphaFoldDB" id="E2AFV6"/>
<dbReference type="GO" id="GO:0008320">
    <property type="term" value="F:protein transmembrane transporter activity"/>
    <property type="evidence" value="ECO:0007669"/>
    <property type="project" value="UniProtKB-UniRule"/>
</dbReference>
<evidence type="ECO:0000256" key="4">
    <source>
        <dbReference type="ARBA" id="ARBA00022792"/>
    </source>
</evidence>
<dbReference type="FunCoup" id="E2AFV6">
    <property type="interactions" value="1670"/>
</dbReference>
<name>E2AFV6_CAMFO</name>
<evidence type="ECO:0000256" key="2">
    <source>
        <dbReference type="ARBA" id="ARBA00008444"/>
    </source>
</evidence>
<dbReference type="Proteomes" id="UP000000311">
    <property type="component" value="Unassembled WGS sequence"/>
</dbReference>
<evidence type="ECO:0000313" key="11">
    <source>
        <dbReference type="Proteomes" id="UP000000311"/>
    </source>
</evidence>
<reference evidence="10 11" key="1">
    <citation type="journal article" date="2010" name="Science">
        <title>Genomic comparison of the ants Camponotus floridanus and Harpegnathos saltator.</title>
        <authorList>
            <person name="Bonasio R."/>
            <person name="Zhang G."/>
            <person name="Ye C."/>
            <person name="Mutti N.S."/>
            <person name="Fang X."/>
            <person name="Qin N."/>
            <person name="Donahue G."/>
            <person name="Yang P."/>
            <person name="Li Q."/>
            <person name="Li C."/>
            <person name="Zhang P."/>
            <person name="Huang Z."/>
            <person name="Berger S.L."/>
            <person name="Reinberg D."/>
            <person name="Wang J."/>
            <person name="Liebig J."/>
        </authorList>
    </citation>
    <scope>NUCLEOTIDE SEQUENCE [LARGE SCALE GENOMIC DNA]</scope>
    <source>
        <strain evidence="11">C129</strain>
    </source>
</reference>
<accession>E2AFV6</accession>